<dbReference type="Proteomes" id="UP001236404">
    <property type="component" value="Unassembled WGS sequence"/>
</dbReference>
<dbReference type="EMBL" id="JAUCMN010000003">
    <property type="protein sequence ID" value="MDM7891334.1"/>
    <property type="molecule type" value="Genomic_DNA"/>
</dbReference>
<evidence type="ECO:0000256" key="1">
    <source>
        <dbReference type="SAM" id="MobiDB-lite"/>
    </source>
</evidence>
<protein>
    <submittedName>
        <fullName evidence="2">Uncharacterized protein</fullName>
    </submittedName>
</protein>
<sequence length="122" mass="12568">MSSTPLFDAFARRSDLRNDSVLRSDSALRNDSAQPGASAVPAPTSPLSAPLPAEETALVPNALVAAIDRIPAGVGAAPTGQHAVTTDQLVLVEAVADAITRAVVDAVVVELERITRDGFVRA</sequence>
<comment type="caution">
    <text evidence="2">The sequence shown here is derived from an EMBL/GenBank/DDBJ whole genome shotgun (WGS) entry which is preliminary data.</text>
</comment>
<name>A0ABT7TPQ4_9MICO</name>
<reference evidence="2 3" key="1">
    <citation type="submission" date="2023-06" db="EMBL/GenBank/DDBJ databases">
        <authorList>
            <person name="Feng G."/>
            <person name="Li J."/>
            <person name="Zhu H."/>
        </authorList>
    </citation>
    <scope>NUCLEOTIDE SEQUENCE [LARGE SCALE GENOMIC DNA]</scope>
    <source>
        <strain evidence="2 3">RHCKG28</strain>
    </source>
</reference>
<feature type="region of interest" description="Disordered" evidence="1">
    <location>
        <begin position="23"/>
        <end position="51"/>
    </location>
</feature>
<accession>A0ABT7TPQ4</accession>
<evidence type="ECO:0000313" key="2">
    <source>
        <dbReference type="EMBL" id="MDM7891334.1"/>
    </source>
</evidence>
<keyword evidence="3" id="KW-1185">Reference proteome</keyword>
<proteinExistence type="predicted"/>
<feature type="compositionally biased region" description="Low complexity" evidence="1">
    <location>
        <begin position="37"/>
        <end position="51"/>
    </location>
</feature>
<organism evidence="2 3">
    <name type="scientific">Curtobacterium caseinilyticum</name>
    <dbReference type="NCBI Taxonomy" id="3055137"/>
    <lineage>
        <taxon>Bacteria</taxon>
        <taxon>Bacillati</taxon>
        <taxon>Actinomycetota</taxon>
        <taxon>Actinomycetes</taxon>
        <taxon>Micrococcales</taxon>
        <taxon>Microbacteriaceae</taxon>
        <taxon>Curtobacterium</taxon>
    </lineage>
</organism>
<gene>
    <name evidence="2" type="ORF">QUG93_06535</name>
</gene>
<dbReference type="RefSeq" id="WP_289473107.1">
    <property type="nucleotide sequence ID" value="NZ_JAUCMN010000003.1"/>
</dbReference>
<evidence type="ECO:0000313" key="3">
    <source>
        <dbReference type="Proteomes" id="UP001236404"/>
    </source>
</evidence>